<dbReference type="Proteomes" id="UP000677054">
    <property type="component" value="Unassembled WGS sequence"/>
</dbReference>
<proteinExistence type="predicted"/>
<protein>
    <submittedName>
        <fullName evidence="2">Uncharacterized protein</fullName>
    </submittedName>
</protein>
<gene>
    <name evidence="2" type="ORF">DSTB1V02_LOCUS9859</name>
</gene>
<dbReference type="AlphaFoldDB" id="A0A7R9FPG8"/>
<dbReference type="EMBL" id="LR902159">
    <property type="protein sequence ID" value="CAD7250075.1"/>
    <property type="molecule type" value="Genomic_DNA"/>
</dbReference>
<evidence type="ECO:0000313" key="2">
    <source>
        <dbReference type="EMBL" id="CAD7250075.1"/>
    </source>
</evidence>
<sequence>MRKSAEDLAEGIKNMLSSRGFQVGVGVGVGFFGGKYIIVNLFQAMDKGDEERLKTLVRQEITRYEQMYNSNRVAMLNPQ</sequence>
<evidence type="ECO:0000313" key="3">
    <source>
        <dbReference type="Proteomes" id="UP000677054"/>
    </source>
</evidence>
<keyword evidence="3" id="KW-1185">Reference proteome</keyword>
<name>A0A7R9FPG8_9CRUS</name>
<evidence type="ECO:0000256" key="1">
    <source>
        <dbReference type="SAM" id="Phobius"/>
    </source>
</evidence>
<keyword evidence="1" id="KW-0472">Membrane</keyword>
<keyword evidence="1" id="KW-0812">Transmembrane</keyword>
<organism evidence="2">
    <name type="scientific">Darwinula stevensoni</name>
    <dbReference type="NCBI Taxonomy" id="69355"/>
    <lineage>
        <taxon>Eukaryota</taxon>
        <taxon>Metazoa</taxon>
        <taxon>Ecdysozoa</taxon>
        <taxon>Arthropoda</taxon>
        <taxon>Crustacea</taxon>
        <taxon>Oligostraca</taxon>
        <taxon>Ostracoda</taxon>
        <taxon>Podocopa</taxon>
        <taxon>Podocopida</taxon>
        <taxon>Darwinulocopina</taxon>
        <taxon>Darwinuloidea</taxon>
        <taxon>Darwinulidae</taxon>
        <taxon>Darwinula</taxon>
    </lineage>
</organism>
<accession>A0A7R9FPG8</accession>
<dbReference type="EMBL" id="CAJPEV010002642">
    <property type="protein sequence ID" value="CAG0897597.1"/>
    <property type="molecule type" value="Genomic_DNA"/>
</dbReference>
<feature type="transmembrane region" description="Helical" evidence="1">
    <location>
        <begin position="20"/>
        <end position="42"/>
    </location>
</feature>
<reference evidence="2" key="1">
    <citation type="submission" date="2020-11" db="EMBL/GenBank/DDBJ databases">
        <authorList>
            <person name="Tran Van P."/>
        </authorList>
    </citation>
    <scope>NUCLEOTIDE SEQUENCE</scope>
</reference>
<keyword evidence="1" id="KW-1133">Transmembrane helix</keyword>